<dbReference type="SUPFAM" id="SSF46689">
    <property type="entry name" value="Homeodomain-like"/>
    <property type="match status" value="1"/>
</dbReference>
<evidence type="ECO:0000256" key="2">
    <source>
        <dbReference type="ARBA" id="ARBA00023125"/>
    </source>
</evidence>
<evidence type="ECO:0000256" key="1">
    <source>
        <dbReference type="ARBA" id="ARBA00023015"/>
    </source>
</evidence>
<keyword evidence="3" id="KW-0804">Transcription</keyword>
<keyword evidence="1" id="KW-0805">Transcription regulation</keyword>
<dbReference type="Proteomes" id="UP000560000">
    <property type="component" value="Unassembled WGS sequence"/>
</dbReference>
<protein>
    <submittedName>
        <fullName evidence="6">AcrR family transcriptional regulator</fullName>
    </submittedName>
</protein>
<dbReference type="InterPro" id="IPR001647">
    <property type="entry name" value="HTH_TetR"/>
</dbReference>
<sequence length="200" mass="22161">MSDFPNHTPRQQAILDAAIRVFGHYGYRKTTVEQLAAAADVSKPSLYQHFAGKEALFTAAMQRYLEEGLKRVEAALSLPDTDVRARLLAAMDAWFGRHLETFTPASFDVITAGHRLSAEAIEGYKQAFRAQLTQALATSVECDVACTPAELADVLFRFGLTWKEPDQTRERFLASVALCIRACCGTGAKRVPSRHREKQA</sequence>
<dbReference type="AlphaFoldDB" id="A0A841KL02"/>
<dbReference type="PROSITE" id="PS01081">
    <property type="entry name" value="HTH_TETR_1"/>
    <property type="match status" value="1"/>
</dbReference>
<dbReference type="PROSITE" id="PS50977">
    <property type="entry name" value="HTH_TETR_2"/>
    <property type="match status" value="1"/>
</dbReference>
<feature type="domain" description="HTH tetR-type" evidence="5">
    <location>
        <begin position="8"/>
        <end position="68"/>
    </location>
</feature>
<feature type="DNA-binding region" description="H-T-H motif" evidence="4">
    <location>
        <begin position="31"/>
        <end position="50"/>
    </location>
</feature>
<proteinExistence type="predicted"/>
<dbReference type="InterPro" id="IPR009057">
    <property type="entry name" value="Homeodomain-like_sf"/>
</dbReference>
<dbReference type="Pfam" id="PF00440">
    <property type="entry name" value="TetR_N"/>
    <property type="match status" value="1"/>
</dbReference>
<dbReference type="PANTHER" id="PTHR30055">
    <property type="entry name" value="HTH-TYPE TRANSCRIPTIONAL REGULATOR RUTR"/>
    <property type="match status" value="1"/>
</dbReference>
<comment type="caution">
    <text evidence="6">The sequence shown here is derived from an EMBL/GenBank/DDBJ whole genome shotgun (WGS) entry which is preliminary data.</text>
</comment>
<dbReference type="FunFam" id="1.10.10.60:FF:000141">
    <property type="entry name" value="TetR family transcriptional regulator"/>
    <property type="match status" value="1"/>
</dbReference>
<dbReference type="PRINTS" id="PR00455">
    <property type="entry name" value="HTHTETR"/>
</dbReference>
<dbReference type="OrthoDB" id="8534868at2"/>
<dbReference type="Gene3D" id="1.10.357.10">
    <property type="entry name" value="Tetracycline Repressor, domain 2"/>
    <property type="match status" value="1"/>
</dbReference>
<dbReference type="EMBL" id="JACHET010000001">
    <property type="protein sequence ID" value="MBB6182758.1"/>
    <property type="molecule type" value="Genomic_DNA"/>
</dbReference>
<evidence type="ECO:0000259" key="5">
    <source>
        <dbReference type="PROSITE" id="PS50977"/>
    </source>
</evidence>
<evidence type="ECO:0000256" key="4">
    <source>
        <dbReference type="PROSITE-ProRule" id="PRU00335"/>
    </source>
</evidence>
<evidence type="ECO:0000313" key="7">
    <source>
        <dbReference type="Proteomes" id="UP000560000"/>
    </source>
</evidence>
<accession>A0A841KL02</accession>
<dbReference type="InterPro" id="IPR023772">
    <property type="entry name" value="DNA-bd_HTH_TetR-type_CS"/>
</dbReference>
<gene>
    <name evidence="6" type="ORF">HNQ86_000103</name>
</gene>
<dbReference type="RefSeq" id="WP_152569318.1">
    <property type="nucleotide sequence ID" value="NZ_JACHET010000001.1"/>
</dbReference>
<dbReference type="GO" id="GO:0003700">
    <property type="term" value="F:DNA-binding transcription factor activity"/>
    <property type="evidence" value="ECO:0007669"/>
    <property type="project" value="TreeGrafter"/>
</dbReference>
<name>A0A841KL02_9GAMM</name>
<evidence type="ECO:0000256" key="3">
    <source>
        <dbReference type="ARBA" id="ARBA00023163"/>
    </source>
</evidence>
<evidence type="ECO:0000313" key="6">
    <source>
        <dbReference type="EMBL" id="MBB6182758.1"/>
    </source>
</evidence>
<organism evidence="6 7">
    <name type="scientific">Oleiagrimonas soli</name>
    <dbReference type="NCBI Taxonomy" id="1543381"/>
    <lineage>
        <taxon>Bacteria</taxon>
        <taxon>Pseudomonadati</taxon>
        <taxon>Pseudomonadota</taxon>
        <taxon>Gammaproteobacteria</taxon>
        <taxon>Lysobacterales</taxon>
        <taxon>Rhodanobacteraceae</taxon>
        <taxon>Oleiagrimonas</taxon>
    </lineage>
</organism>
<dbReference type="PANTHER" id="PTHR30055:SF146">
    <property type="entry name" value="HTH-TYPE TRANSCRIPTIONAL DUAL REGULATOR CECR"/>
    <property type="match status" value="1"/>
</dbReference>
<reference evidence="6 7" key="1">
    <citation type="submission" date="2020-08" db="EMBL/GenBank/DDBJ databases">
        <title>Genomic Encyclopedia of Type Strains, Phase IV (KMG-IV): sequencing the most valuable type-strain genomes for metagenomic binning, comparative biology and taxonomic classification.</title>
        <authorList>
            <person name="Goeker M."/>
        </authorList>
    </citation>
    <scope>NUCLEOTIDE SEQUENCE [LARGE SCALE GENOMIC DNA]</scope>
    <source>
        <strain evidence="6 7">DSM 107085</strain>
    </source>
</reference>
<dbReference type="InterPro" id="IPR050109">
    <property type="entry name" value="HTH-type_TetR-like_transc_reg"/>
</dbReference>
<keyword evidence="2 4" id="KW-0238">DNA-binding</keyword>
<dbReference type="GO" id="GO:0000976">
    <property type="term" value="F:transcription cis-regulatory region binding"/>
    <property type="evidence" value="ECO:0007669"/>
    <property type="project" value="TreeGrafter"/>
</dbReference>